<protein>
    <submittedName>
        <fullName evidence="2">Uncharacterized protein</fullName>
    </submittedName>
</protein>
<sequence length="138" mass="15500">MSVELTKEKEAAQEDEKKEAAQEDEKSWVAEKADLKERDSALASLALSRTLATQKIRKFLNSDQYATKIRHKCATYFATLALDHKDRFPDLVTLFHEEKAGKPNWYDDLTIEVSTPVEEEKNEDAGVEEGGVDSSPGP</sequence>
<dbReference type="Proteomes" id="UP001454036">
    <property type="component" value="Unassembled WGS sequence"/>
</dbReference>
<feature type="compositionally biased region" description="Acidic residues" evidence="1">
    <location>
        <begin position="120"/>
        <end position="131"/>
    </location>
</feature>
<organism evidence="2 3">
    <name type="scientific">Lithospermum erythrorhizon</name>
    <name type="common">Purple gromwell</name>
    <name type="synonym">Lithospermum officinale var. erythrorhizon</name>
    <dbReference type="NCBI Taxonomy" id="34254"/>
    <lineage>
        <taxon>Eukaryota</taxon>
        <taxon>Viridiplantae</taxon>
        <taxon>Streptophyta</taxon>
        <taxon>Embryophyta</taxon>
        <taxon>Tracheophyta</taxon>
        <taxon>Spermatophyta</taxon>
        <taxon>Magnoliopsida</taxon>
        <taxon>eudicotyledons</taxon>
        <taxon>Gunneridae</taxon>
        <taxon>Pentapetalae</taxon>
        <taxon>asterids</taxon>
        <taxon>lamiids</taxon>
        <taxon>Boraginales</taxon>
        <taxon>Boraginaceae</taxon>
        <taxon>Boraginoideae</taxon>
        <taxon>Lithospermeae</taxon>
        <taxon>Lithospermum</taxon>
    </lineage>
</organism>
<evidence type="ECO:0000313" key="2">
    <source>
        <dbReference type="EMBL" id="GAA0150407.1"/>
    </source>
</evidence>
<name>A0AAV3PHL3_LITER</name>
<accession>A0AAV3PHL3</accession>
<comment type="caution">
    <text evidence="2">The sequence shown here is derived from an EMBL/GenBank/DDBJ whole genome shotgun (WGS) entry which is preliminary data.</text>
</comment>
<evidence type="ECO:0000313" key="3">
    <source>
        <dbReference type="Proteomes" id="UP001454036"/>
    </source>
</evidence>
<reference evidence="2 3" key="1">
    <citation type="submission" date="2024-01" db="EMBL/GenBank/DDBJ databases">
        <title>The complete chloroplast genome sequence of Lithospermum erythrorhizon: insights into the phylogenetic relationship among Boraginaceae species and the maternal lineages of purple gromwells.</title>
        <authorList>
            <person name="Okada T."/>
            <person name="Watanabe K."/>
        </authorList>
    </citation>
    <scope>NUCLEOTIDE SEQUENCE [LARGE SCALE GENOMIC DNA]</scope>
</reference>
<feature type="region of interest" description="Disordered" evidence="1">
    <location>
        <begin position="114"/>
        <end position="138"/>
    </location>
</feature>
<proteinExistence type="predicted"/>
<evidence type="ECO:0000256" key="1">
    <source>
        <dbReference type="SAM" id="MobiDB-lite"/>
    </source>
</evidence>
<dbReference type="AlphaFoldDB" id="A0AAV3PHL3"/>
<feature type="region of interest" description="Disordered" evidence="1">
    <location>
        <begin position="1"/>
        <end position="26"/>
    </location>
</feature>
<keyword evidence="3" id="KW-1185">Reference proteome</keyword>
<dbReference type="EMBL" id="BAABME010001585">
    <property type="protein sequence ID" value="GAA0150407.1"/>
    <property type="molecule type" value="Genomic_DNA"/>
</dbReference>
<gene>
    <name evidence="2" type="ORF">LIER_09356</name>
</gene>